<organism evidence="1 2">
    <name type="scientific">Meloidogyne hapla</name>
    <name type="common">Root-knot nematode worm</name>
    <dbReference type="NCBI Taxonomy" id="6305"/>
    <lineage>
        <taxon>Eukaryota</taxon>
        <taxon>Metazoa</taxon>
        <taxon>Ecdysozoa</taxon>
        <taxon>Nematoda</taxon>
        <taxon>Chromadorea</taxon>
        <taxon>Rhabditida</taxon>
        <taxon>Tylenchina</taxon>
        <taxon>Tylenchomorpha</taxon>
        <taxon>Tylenchoidea</taxon>
        <taxon>Meloidogynidae</taxon>
        <taxon>Meloidogyninae</taxon>
        <taxon>Meloidogyne</taxon>
    </lineage>
</organism>
<reference evidence="2" key="1">
    <citation type="submission" date="2016-11" db="UniProtKB">
        <authorList>
            <consortium name="WormBaseParasite"/>
        </authorList>
    </citation>
    <scope>IDENTIFICATION</scope>
</reference>
<dbReference type="Proteomes" id="UP000095281">
    <property type="component" value="Unplaced"/>
</dbReference>
<sequence>MTKICFQDLRICKLSLAILQKCNDTLPGKVFRNETNCEMMYSECNSSDKNNCKEGMCECLK</sequence>
<keyword evidence="1" id="KW-1185">Reference proteome</keyword>
<name>A0A1I8B3K9_MELHA</name>
<proteinExistence type="predicted"/>
<protein>
    <submittedName>
        <fullName evidence="2">EB domain-containing protein</fullName>
    </submittedName>
</protein>
<evidence type="ECO:0000313" key="2">
    <source>
        <dbReference type="WBParaSite" id="MhA1_Contig1352.frz3.gene3"/>
    </source>
</evidence>
<dbReference type="AlphaFoldDB" id="A0A1I8B3K9"/>
<dbReference type="WBParaSite" id="MhA1_Contig1352.frz3.gene3">
    <property type="protein sequence ID" value="MhA1_Contig1352.frz3.gene3"/>
    <property type="gene ID" value="MhA1_Contig1352.frz3.gene3"/>
</dbReference>
<evidence type="ECO:0000313" key="1">
    <source>
        <dbReference type="Proteomes" id="UP000095281"/>
    </source>
</evidence>
<accession>A0A1I8B3K9</accession>